<gene>
    <name evidence="12" type="primary">Trhr</name>
    <name evidence="12" type="ORF">EVAR_86036_1</name>
</gene>
<dbReference type="PANTHER" id="PTHR24243:SF233">
    <property type="entry name" value="THYROTROPIN-RELEASING HORMONE RECEPTOR"/>
    <property type="match status" value="1"/>
</dbReference>
<keyword evidence="7 12" id="KW-0675">Receptor</keyword>
<dbReference type="OrthoDB" id="10036964at2759"/>
<protein>
    <submittedName>
        <fullName evidence="12">Thyrotropin-releasing hormone receptor</fullName>
    </submittedName>
</protein>
<keyword evidence="6 10" id="KW-0472">Membrane</keyword>
<dbReference type="PROSITE" id="PS50262">
    <property type="entry name" value="G_PROTEIN_RECEP_F1_2"/>
    <property type="match status" value="1"/>
</dbReference>
<evidence type="ECO:0000256" key="6">
    <source>
        <dbReference type="ARBA" id="ARBA00023136"/>
    </source>
</evidence>
<feature type="region of interest" description="Disordered" evidence="9">
    <location>
        <begin position="107"/>
        <end position="127"/>
    </location>
</feature>
<reference evidence="12 13" key="1">
    <citation type="journal article" date="2019" name="Commun. Biol.">
        <title>The bagworm genome reveals a unique fibroin gene that provides high tensile strength.</title>
        <authorList>
            <person name="Kono N."/>
            <person name="Nakamura H."/>
            <person name="Ohtoshi R."/>
            <person name="Tomita M."/>
            <person name="Numata K."/>
            <person name="Arakawa K."/>
        </authorList>
    </citation>
    <scope>NUCLEOTIDE SEQUENCE [LARGE SCALE GENOMIC DNA]</scope>
</reference>
<feature type="transmembrane region" description="Helical" evidence="10">
    <location>
        <begin position="16"/>
        <end position="42"/>
    </location>
</feature>
<dbReference type="InterPro" id="IPR017452">
    <property type="entry name" value="GPCR_Rhodpsn_7TM"/>
</dbReference>
<sequence>MNKTVDPSNSRARKQVIMMLGTVVLCFFVCLIPFRILILWIIIAPTEHLQEMSPEKYYNILYFSRIMLYINSAINPILYNLMSSKFRIGFCKVCVCYKNARERVRNGRARRKRAGTVTTGSTTSSSLTRTTDSLKKLFRNRGLDRCNTTKSDTETDSRNNVENTNEDKVTDVAQNNLMSRIFGNKKIIRQQSAPVCTETTENHKRSRIMSEGDVLERPAPGASGGTQEDLESIKVGEVSRKSVKLSDLKSIEVNEIEKGQGSLRRNVLINSAKARNVSEHKCNDDEQKARACVVAFKETRSSDCDLPESFV</sequence>
<evidence type="ECO:0000256" key="3">
    <source>
        <dbReference type="ARBA" id="ARBA00022692"/>
    </source>
</evidence>
<evidence type="ECO:0000256" key="1">
    <source>
        <dbReference type="ARBA" id="ARBA00004141"/>
    </source>
</evidence>
<evidence type="ECO:0000313" key="12">
    <source>
        <dbReference type="EMBL" id="GBP26534.1"/>
    </source>
</evidence>
<evidence type="ECO:0000256" key="7">
    <source>
        <dbReference type="ARBA" id="ARBA00023170"/>
    </source>
</evidence>
<evidence type="ECO:0000256" key="2">
    <source>
        <dbReference type="ARBA" id="ARBA00010663"/>
    </source>
</evidence>
<evidence type="ECO:0000256" key="9">
    <source>
        <dbReference type="SAM" id="MobiDB-lite"/>
    </source>
</evidence>
<comment type="subcellular location">
    <subcellularLocation>
        <location evidence="1">Membrane</location>
        <topology evidence="1">Multi-pass membrane protein</topology>
    </subcellularLocation>
</comment>
<organism evidence="12 13">
    <name type="scientific">Eumeta variegata</name>
    <name type="common">Bagworm moth</name>
    <name type="synonym">Eumeta japonica</name>
    <dbReference type="NCBI Taxonomy" id="151549"/>
    <lineage>
        <taxon>Eukaryota</taxon>
        <taxon>Metazoa</taxon>
        <taxon>Ecdysozoa</taxon>
        <taxon>Arthropoda</taxon>
        <taxon>Hexapoda</taxon>
        <taxon>Insecta</taxon>
        <taxon>Pterygota</taxon>
        <taxon>Neoptera</taxon>
        <taxon>Endopterygota</taxon>
        <taxon>Lepidoptera</taxon>
        <taxon>Glossata</taxon>
        <taxon>Ditrysia</taxon>
        <taxon>Tineoidea</taxon>
        <taxon>Psychidae</taxon>
        <taxon>Oiketicinae</taxon>
        <taxon>Eumeta</taxon>
    </lineage>
</organism>
<evidence type="ECO:0000256" key="5">
    <source>
        <dbReference type="ARBA" id="ARBA00023040"/>
    </source>
</evidence>
<evidence type="ECO:0000256" key="8">
    <source>
        <dbReference type="ARBA" id="ARBA00023224"/>
    </source>
</evidence>
<keyword evidence="4 10" id="KW-1133">Transmembrane helix</keyword>
<keyword evidence="13" id="KW-1185">Reference proteome</keyword>
<evidence type="ECO:0000313" key="13">
    <source>
        <dbReference type="Proteomes" id="UP000299102"/>
    </source>
</evidence>
<dbReference type="AlphaFoldDB" id="A0A4C1UKX3"/>
<dbReference type="Proteomes" id="UP000299102">
    <property type="component" value="Unassembled WGS sequence"/>
</dbReference>
<dbReference type="Gene3D" id="1.20.1070.10">
    <property type="entry name" value="Rhodopsin 7-helix transmembrane proteins"/>
    <property type="match status" value="1"/>
</dbReference>
<comment type="similarity">
    <text evidence="2">Belongs to the G-protein coupled receptor 1 family.</text>
</comment>
<feature type="transmembrane region" description="Helical" evidence="10">
    <location>
        <begin position="62"/>
        <end position="82"/>
    </location>
</feature>
<feature type="compositionally biased region" description="Low complexity" evidence="9">
    <location>
        <begin position="116"/>
        <end position="127"/>
    </location>
</feature>
<evidence type="ECO:0000259" key="11">
    <source>
        <dbReference type="PROSITE" id="PS50262"/>
    </source>
</evidence>
<dbReference type="EMBL" id="BGZK01000181">
    <property type="protein sequence ID" value="GBP26534.1"/>
    <property type="molecule type" value="Genomic_DNA"/>
</dbReference>
<dbReference type="SUPFAM" id="SSF81321">
    <property type="entry name" value="Family A G protein-coupled receptor-like"/>
    <property type="match status" value="1"/>
</dbReference>
<feature type="compositionally biased region" description="Basic and acidic residues" evidence="9">
    <location>
        <begin position="151"/>
        <end position="168"/>
    </location>
</feature>
<feature type="domain" description="G-protein coupled receptors family 1 profile" evidence="11">
    <location>
        <begin position="1"/>
        <end position="79"/>
    </location>
</feature>
<keyword evidence="3 10" id="KW-0812">Transmembrane</keyword>
<dbReference type="GO" id="GO:0005886">
    <property type="term" value="C:plasma membrane"/>
    <property type="evidence" value="ECO:0007669"/>
    <property type="project" value="TreeGrafter"/>
</dbReference>
<accession>A0A4C1UKX3</accession>
<feature type="region of interest" description="Disordered" evidence="9">
    <location>
        <begin position="145"/>
        <end position="168"/>
    </location>
</feature>
<evidence type="ECO:0000256" key="4">
    <source>
        <dbReference type="ARBA" id="ARBA00022989"/>
    </source>
</evidence>
<proteinExistence type="inferred from homology"/>
<comment type="caution">
    <text evidence="12">The sequence shown here is derived from an EMBL/GenBank/DDBJ whole genome shotgun (WGS) entry which is preliminary data.</text>
</comment>
<dbReference type="PANTHER" id="PTHR24243">
    <property type="entry name" value="G-PROTEIN COUPLED RECEPTOR"/>
    <property type="match status" value="1"/>
</dbReference>
<keyword evidence="5" id="KW-0297">G-protein coupled receptor</keyword>
<dbReference type="STRING" id="151549.A0A4C1UKX3"/>
<name>A0A4C1UKX3_EUMVA</name>
<dbReference type="PRINTS" id="PR00237">
    <property type="entry name" value="GPCRRHODOPSN"/>
</dbReference>
<dbReference type="InterPro" id="IPR000276">
    <property type="entry name" value="GPCR_Rhodpsn"/>
</dbReference>
<dbReference type="GO" id="GO:0004930">
    <property type="term" value="F:G protein-coupled receptor activity"/>
    <property type="evidence" value="ECO:0007669"/>
    <property type="project" value="UniProtKB-KW"/>
</dbReference>
<dbReference type="Pfam" id="PF00001">
    <property type="entry name" value="7tm_1"/>
    <property type="match status" value="1"/>
</dbReference>
<keyword evidence="8" id="KW-0807">Transducer</keyword>
<evidence type="ECO:0000256" key="10">
    <source>
        <dbReference type="SAM" id="Phobius"/>
    </source>
</evidence>